<dbReference type="CDD" id="cd00229">
    <property type="entry name" value="SGNH_hydrolase"/>
    <property type="match status" value="1"/>
</dbReference>
<sequence length="612" mass="69553">MTSKRQIILALKQKMNLSFIEKLDISTQECAYDLYIELDKLKEDIAIDLPQTLLAHISNLLEKYNDVLSNNSDLNTKLRNSNELLKKEIQKRIFFEENYKTEKKSNDQLTNDADEHQTQQEKKEREQAELIKQLKTKINLLNDEVSKLRKTRIPQDTNISNTLNQETTSKKLIIPEPTSGSSSHSISNHIDHHDSSVEITSEQQQTQQKKAELPGLVPTTSGPTQEITSTAFQEPSHLPNEPALQRASASDTPVPNQGTSSKTDQDPSSPPKIKNIFLIGDSHTRDLKPIMISKLPEQCYIRSFVKPGKSIKYLVDNIKPQLIIPGTQVIFFAGTNDVFRTPWSDIESSLHKLHKKLKEFQVMFILIPPRYDIRKINIHISKLNSLIKNQINNFSNFTYLNPSPIVPISSFRHDMIHLDRKGKHLLCNQIILKLFNKIGQVDSRSKSSLGHSHRSSRRYDTGITYTGPNHNRYKHYNSNMDTSLRSNKPNIPSLLNIHVDPHLAPPAVQYKPRPIHDMPPPMHPVPLSTHFAPPSMHIVPPPAQFAPPSMHLGSPPAQFAPPPMHIGPTPAHFAPPPFFSFYLCFVPISIIYISYLPAVLRIAHFFCLMCSF</sequence>
<dbReference type="EMBL" id="HBUF01427925">
    <property type="protein sequence ID" value="CAG6741616.1"/>
    <property type="molecule type" value="Transcribed_RNA"/>
</dbReference>
<feature type="compositionally biased region" description="Polar residues" evidence="1">
    <location>
        <begin position="247"/>
        <end position="262"/>
    </location>
</feature>
<feature type="region of interest" description="Disordered" evidence="1">
    <location>
        <begin position="104"/>
        <end position="125"/>
    </location>
</feature>
<feature type="compositionally biased region" description="Polar residues" evidence="1">
    <location>
        <begin position="156"/>
        <end position="167"/>
    </location>
</feature>
<dbReference type="AlphaFoldDB" id="A0A8D8Z841"/>
<feature type="compositionally biased region" description="Basic and acidic residues" evidence="1">
    <location>
        <begin position="113"/>
        <end position="125"/>
    </location>
</feature>
<reference evidence="3" key="1">
    <citation type="submission" date="2021-05" db="EMBL/GenBank/DDBJ databases">
        <authorList>
            <person name="Alioto T."/>
            <person name="Alioto T."/>
            <person name="Gomez Garrido J."/>
        </authorList>
    </citation>
    <scope>NUCLEOTIDE SEQUENCE</scope>
</reference>
<dbReference type="InterPro" id="IPR036514">
    <property type="entry name" value="SGNH_hydro_sf"/>
</dbReference>
<keyword evidence="2" id="KW-0472">Membrane</keyword>
<feature type="region of interest" description="Disordered" evidence="1">
    <location>
        <begin position="156"/>
        <end position="274"/>
    </location>
</feature>
<dbReference type="SUPFAM" id="SSF52266">
    <property type="entry name" value="SGNH hydrolase"/>
    <property type="match status" value="1"/>
</dbReference>
<name>A0A8D8Z841_9HEMI</name>
<protein>
    <submittedName>
        <fullName evidence="3">Uncharacterized protein</fullName>
    </submittedName>
</protein>
<proteinExistence type="predicted"/>
<keyword evidence="2" id="KW-1133">Transmembrane helix</keyword>
<feature type="compositionally biased region" description="Polar residues" evidence="1">
    <location>
        <begin position="197"/>
        <end position="208"/>
    </location>
</feature>
<feature type="compositionally biased region" description="Low complexity" evidence="1">
    <location>
        <begin position="179"/>
        <end position="188"/>
    </location>
</feature>
<evidence type="ECO:0000256" key="2">
    <source>
        <dbReference type="SAM" id="Phobius"/>
    </source>
</evidence>
<feature type="compositionally biased region" description="Polar residues" evidence="1">
    <location>
        <begin position="218"/>
        <end position="233"/>
    </location>
</feature>
<feature type="region of interest" description="Disordered" evidence="1">
    <location>
        <begin position="443"/>
        <end position="471"/>
    </location>
</feature>
<accession>A0A8D8Z841</accession>
<evidence type="ECO:0000256" key="1">
    <source>
        <dbReference type="SAM" id="MobiDB-lite"/>
    </source>
</evidence>
<dbReference type="Gene3D" id="3.40.50.1110">
    <property type="entry name" value="SGNH hydrolase"/>
    <property type="match status" value="1"/>
</dbReference>
<feature type="transmembrane region" description="Helical" evidence="2">
    <location>
        <begin position="579"/>
        <end position="600"/>
    </location>
</feature>
<keyword evidence="2" id="KW-0812">Transmembrane</keyword>
<evidence type="ECO:0000313" key="3">
    <source>
        <dbReference type="EMBL" id="CAG6741616.1"/>
    </source>
</evidence>
<organism evidence="3">
    <name type="scientific">Cacopsylla melanoneura</name>
    <dbReference type="NCBI Taxonomy" id="428564"/>
    <lineage>
        <taxon>Eukaryota</taxon>
        <taxon>Metazoa</taxon>
        <taxon>Ecdysozoa</taxon>
        <taxon>Arthropoda</taxon>
        <taxon>Hexapoda</taxon>
        <taxon>Insecta</taxon>
        <taxon>Pterygota</taxon>
        <taxon>Neoptera</taxon>
        <taxon>Paraneoptera</taxon>
        <taxon>Hemiptera</taxon>
        <taxon>Sternorrhyncha</taxon>
        <taxon>Psylloidea</taxon>
        <taxon>Psyllidae</taxon>
        <taxon>Psyllinae</taxon>
        <taxon>Cacopsylla</taxon>
    </lineage>
</organism>